<dbReference type="GO" id="GO:0006351">
    <property type="term" value="P:DNA-templated transcription"/>
    <property type="evidence" value="ECO:0007669"/>
    <property type="project" value="InterPro"/>
</dbReference>
<evidence type="ECO:0000313" key="10">
    <source>
        <dbReference type="EMBL" id="KAJ0212356.1"/>
    </source>
</evidence>
<dbReference type="Pfam" id="PF00623">
    <property type="entry name" value="RNA_pol_Rpb1_2"/>
    <property type="match status" value="1"/>
</dbReference>
<dbReference type="EMBL" id="NBSK02000004">
    <property type="protein sequence ID" value="KAJ0212356.1"/>
    <property type="molecule type" value="Genomic_DNA"/>
</dbReference>
<keyword evidence="3" id="KW-0240">DNA-directed RNA polymerase</keyword>
<dbReference type="SUPFAM" id="SSF64484">
    <property type="entry name" value="beta and beta-prime subunits of DNA dependent RNA-polymerase"/>
    <property type="match status" value="1"/>
</dbReference>
<dbReference type="AlphaFoldDB" id="A0A9R1VTK3"/>
<dbReference type="PANTHER" id="PTHR19376:SF11">
    <property type="entry name" value="DNA-DIRECTED RNA POLYMERASE I SUBUNIT RPA1"/>
    <property type="match status" value="1"/>
</dbReference>
<keyword evidence="5" id="KW-0548">Nucleotidyltransferase</keyword>
<reference evidence="10 11" key="1">
    <citation type="journal article" date="2017" name="Nat. Commun.">
        <title>Genome assembly with in vitro proximity ligation data and whole-genome triplication in lettuce.</title>
        <authorList>
            <person name="Reyes-Chin-Wo S."/>
            <person name="Wang Z."/>
            <person name="Yang X."/>
            <person name="Kozik A."/>
            <person name="Arikit S."/>
            <person name="Song C."/>
            <person name="Xia L."/>
            <person name="Froenicke L."/>
            <person name="Lavelle D.O."/>
            <person name="Truco M.J."/>
            <person name="Xia R."/>
            <person name="Zhu S."/>
            <person name="Xu C."/>
            <person name="Xu H."/>
            <person name="Xu X."/>
            <person name="Cox K."/>
            <person name="Korf I."/>
            <person name="Meyers B.C."/>
            <person name="Michelmore R.W."/>
        </authorList>
    </citation>
    <scope>NUCLEOTIDE SEQUENCE [LARGE SCALE GENOMIC DNA]</scope>
    <source>
        <strain evidence="11">cv. Salinas</strain>
        <tissue evidence="10">Seedlings</tissue>
    </source>
</reference>
<comment type="catalytic activity">
    <reaction evidence="7">
        <text>RNA(n) + a ribonucleoside 5'-triphosphate = RNA(n+1) + diphosphate</text>
        <dbReference type="Rhea" id="RHEA:21248"/>
        <dbReference type="Rhea" id="RHEA-COMP:14527"/>
        <dbReference type="Rhea" id="RHEA-COMP:17342"/>
        <dbReference type="ChEBI" id="CHEBI:33019"/>
        <dbReference type="ChEBI" id="CHEBI:61557"/>
        <dbReference type="ChEBI" id="CHEBI:140395"/>
        <dbReference type="EC" id="2.7.7.6"/>
    </reaction>
</comment>
<protein>
    <recommendedName>
        <fullName evidence="2">DNA-directed RNA polymerase</fullName>
        <ecNumber evidence="2">2.7.7.6</ecNumber>
    </recommendedName>
</protein>
<dbReference type="GO" id="GO:0003677">
    <property type="term" value="F:DNA binding"/>
    <property type="evidence" value="ECO:0007669"/>
    <property type="project" value="InterPro"/>
</dbReference>
<dbReference type="GO" id="GO:0000428">
    <property type="term" value="C:DNA-directed RNA polymerase complex"/>
    <property type="evidence" value="ECO:0007669"/>
    <property type="project" value="UniProtKB-KW"/>
</dbReference>
<dbReference type="EC" id="2.7.7.6" evidence="2"/>
<dbReference type="Proteomes" id="UP000235145">
    <property type="component" value="Unassembled WGS sequence"/>
</dbReference>
<keyword evidence="6" id="KW-0804">Transcription</keyword>
<proteinExistence type="inferred from homology"/>
<feature type="domain" description="RNA polymerase Rpb1" evidence="9">
    <location>
        <begin position="56"/>
        <end position="147"/>
    </location>
</feature>
<evidence type="ECO:0000259" key="8">
    <source>
        <dbReference type="Pfam" id="PF00623"/>
    </source>
</evidence>
<comment type="similarity">
    <text evidence="1">Belongs to the RNA polymerase beta' chain family.</text>
</comment>
<dbReference type="InterPro" id="IPR007066">
    <property type="entry name" value="RNA_pol_Rpb1_3"/>
</dbReference>
<organism evidence="10 11">
    <name type="scientific">Lactuca sativa</name>
    <name type="common">Garden lettuce</name>
    <dbReference type="NCBI Taxonomy" id="4236"/>
    <lineage>
        <taxon>Eukaryota</taxon>
        <taxon>Viridiplantae</taxon>
        <taxon>Streptophyta</taxon>
        <taxon>Embryophyta</taxon>
        <taxon>Tracheophyta</taxon>
        <taxon>Spermatophyta</taxon>
        <taxon>Magnoliopsida</taxon>
        <taxon>eudicotyledons</taxon>
        <taxon>Gunneridae</taxon>
        <taxon>Pentapetalae</taxon>
        <taxon>asterids</taxon>
        <taxon>campanulids</taxon>
        <taxon>Asterales</taxon>
        <taxon>Asteraceae</taxon>
        <taxon>Cichorioideae</taxon>
        <taxon>Cichorieae</taxon>
        <taxon>Lactucinae</taxon>
        <taxon>Lactuca</taxon>
    </lineage>
</organism>
<evidence type="ECO:0000256" key="1">
    <source>
        <dbReference type="ARBA" id="ARBA00006460"/>
    </source>
</evidence>
<dbReference type="InterPro" id="IPR045867">
    <property type="entry name" value="DNA-dir_RpoC_beta_prime"/>
</dbReference>
<dbReference type="Gene3D" id="2.40.40.20">
    <property type="match status" value="1"/>
</dbReference>
<name>A0A9R1VTK3_LACSA</name>
<dbReference type="InterPro" id="IPR000722">
    <property type="entry name" value="RNA_pol_asu"/>
</dbReference>
<dbReference type="Gene3D" id="1.10.274.100">
    <property type="entry name" value="RNA polymerase Rpb1, domain 3"/>
    <property type="match status" value="1"/>
</dbReference>
<dbReference type="Pfam" id="PF04983">
    <property type="entry name" value="RNA_pol_Rpb1_3"/>
    <property type="match status" value="1"/>
</dbReference>
<evidence type="ECO:0000259" key="9">
    <source>
        <dbReference type="Pfam" id="PF04983"/>
    </source>
</evidence>
<evidence type="ECO:0000256" key="4">
    <source>
        <dbReference type="ARBA" id="ARBA00022679"/>
    </source>
</evidence>
<gene>
    <name evidence="10" type="ORF">LSAT_V11C400224150</name>
</gene>
<keyword evidence="11" id="KW-1185">Reference proteome</keyword>
<sequence length="231" mass="26361">MERMNNVSDPRRFFCIRLNLSSSYNADFDGDEMNVHLPQDEISRSEAYNIVNANNQYIVPARGDTVRGLIEDHIVSSVLLTMQDTFLNSEQFNQLLYASGVFNGGNSRHGKNSSTDKGCFVKPVLPAVWKPKPLWTGKQVITALLNHLTRGYTPCIVHNNVIQYTTEGLERALWLVLSFNLTWQLDSQDWLSICKAKQEIVTPFSRKSYNHFPCSNNYNYNSISSFHDSEV</sequence>
<comment type="caution">
    <text evidence="10">The sequence shown here is derived from an EMBL/GenBank/DDBJ whole genome shotgun (WGS) entry which is preliminary data.</text>
</comment>
<accession>A0A9R1VTK3</accession>
<dbReference type="PANTHER" id="PTHR19376">
    <property type="entry name" value="DNA-DIRECTED RNA POLYMERASE"/>
    <property type="match status" value="1"/>
</dbReference>
<evidence type="ECO:0000313" key="11">
    <source>
        <dbReference type="Proteomes" id="UP000235145"/>
    </source>
</evidence>
<feature type="domain" description="RNA polymerase alpha subunit" evidence="8">
    <location>
        <begin position="16"/>
        <end position="52"/>
    </location>
</feature>
<dbReference type="InterPro" id="IPR042102">
    <property type="entry name" value="RNA_pol_Rpb1_3_sf"/>
</dbReference>
<evidence type="ECO:0000256" key="7">
    <source>
        <dbReference type="ARBA" id="ARBA00048552"/>
    </source>
</evidence>
<evidence type="ECO:0000256" key="5">
    <source>
        <dbReference type="ARBA" id="ARBA00022695"/>
    </source>
</evidence>
<evidence type="ECO:0000256" key="6">
    <source>
        <dbReference type="ARBA" id="ARBA00023163"/>
    </source>
</evidence>
<dbReference type="GO" id="GO:0003899">
    <property type="term" value="F:DNA-directed RNA polymerase activity"/>
    <property type="evidence" value="ECO:0007669"/>
    <property type="project" value="UniProtKB-EC"/>
</dbReference>
<keyword evidence="4" id="KW-0808">Transferase</keyword>
<evidence type="ECO:0000256" key="3">
    <source>
        <dbReference type="ARBA" id="ARBA00022478"/>
    </source>
</evidence>
<evidence type="ECO:0000256" key="2">
    <source>
        <dbReference type="ARBA" id="ARBA00012418"/>
    </source>
</evidence>